<evidence type="ECO:0000313" key="1">
    <source>
        <dbReference type="EMBL" id="EJQ45438.1"/>
    </source>
</evidence>
<organism evidence="1 2">
    <name type="scientific">Bacillus cereus BAG5X1-1</name>
    <dbReference type="NCBI Taxonomy" id="1053189"/>
    <lineage>
        <taxon>Bacteria</taxon>
        <taxon>Bacillati</taxon>
        <taxon>Bacillota</taxon>
        <taxon>Bacilli</taxon>
        <taxon>Bacillales</taxon>
        <taxon>Bacillaceae</taxon>
        <taxon>Bacillus</taxon>
        <taxon>Bacillus cereus group</taxon>
    </lineage>
</organism>
<dbReference type="RefSeq" id="WP_002200067.1">
    <property type="nucleotide sequence ID" value="NZ_JH791996.1"/>
</dbReference>
<dbReference type="Proteomes" id="UP000006600">
    <property type="component" value="Unassembled WGS sequence"/>
</dbReference>
<accession>J7XM79</accession>
<gene>
    <name evidence="1" type="ORF">IEE_02319</name>
</gene>
<dbReference type="AlphaFoldDB" id="J7XM79"/>
<comment type="caution">
    <text evidence="1">The sequence shown here is derived from an EMBL/GenBank/DDBJ whole genome shotgun (WGS) entry which is preliminary data.</text>
</comment>
<dbReference type="EMBL" id="AHDJ01000024">
    <property type="protein sequence ID" value="EJQ45438.1"/>
    <property type="molecule type" value="Genomic_DNA"/>
</dbReference>
<dbReference type="HOGENOM" id="CLU_3114375_0_0_9"/>
<dbReference type="PATRIC" id="fig|1053189.3.peg.2357"/>
<proteinExistence type="predicted"/>
<reference evidence="1 2" key="1">
    <citation type="submission" date="2012-04" db="EMBL/GenBank/DDBJ databases">
        <title>The Genome Sequence of Bacillus cereus BAG5X1-1.</title>
        <authorList>
            <consortium name="The Broad Institute Genome Sequencing Platform"/>
            <consortium name="The Broad Institute Genome Sequencing Center for Infectious Disease"/>
            <person name="Feldgarden M."/>
            <person name="Van der Auwera G.A."/>
            <person name="Mahillon J."/>
            <person name="Duprez V."/>
            <person name="Timmery S."/>
            <person name="Mattelet C."/>
            <person name="Dierick K."/>
            <person name="Sun M."/>
            <person name="Yu Z."/>
            <person name="Zhu L."/>
            <person name="Hu X."/>
            <person name="Shank E.B."/>
            <person name="Swiecicka I."/>
            <person name="Hansen B.M."/>
            <person name="Andrup L."/>
            <person name="Young S.K."/>
            <person name="Zeng Q."/>
            <person name="Gargeya S."/>
            <person name="Fitzgerald M."/>
            <person name="Haas B."/>
            <person name="Abouelleil A."/>
            <person name="Alvarado L."/>
            <person name="Arachchi H.M."/>
            <person name="Berlin A."/>
            <person name="Chapman S.B."/>
            <person name="Goldberg J."/>
            <person name="Griggs A."/>
            <person name="Gujja S."/>
            <person name="Hansen M."/>
            <person name="Howarth C."/>
            <person name="Imamovic A."/>
            <person name="Larimer J."/>
            <person name="McCowen C."/>
            <person name="Montmayeur A."/>
            <person name="Murphy C."/>
            <person name="Neiman D."/>
            <person name="Pearson M."/>
            <person name="Priest M."/>
            <person name="Roberts A."/>
            <person name="Saif S."/>
            <person name="Shea T."/>
            <person name="Sisk P."/>
            <person name="Sykes S."/>
            <person name="Wortman J."/>
            <person name="Nusbaum C."/>
            <person name="Birren B."/>
        </authorList>
    </citation>
    <scope>NUCLEOTIDE SEQUENCE [LARGE SCALE GENOMIC DNA]</scope>
    <source>
        <strain evidence="1 2">BAG5X1-1</strain>
    </source>
</reference>
<sequence>MNIQDVMKQLHQTIISRNLTTYRELFESTNSNEVTNPLLEGCNEIIYGAF</sequence>
<protein>
    <submittedName>
        <fullName evidence="1">Uncharacterized protein</fullName>
    </submittedName>
</protein>
<evidence type="ECO:0000313" key="2">
    <source>
        <dbReference type="Proteomes" id="UP000006600"/>
    </source>
</evidence>
<name>J7XM79_BACCE</name>